<feature type="domain" description="C2H2-type" evidence="12">
    <location>
        <begin position="287"/>
        <end position="314"/>
    </location>
</feature>
<evidence type="ECO:0000256" key="8">
    <source>
        <dbReference type="ARBA" id="ARBA00023125"/>
    </source>
</evidence>
<evidence type="ECO:0000256" key="6">
    <source>
        <dbReference type="ARBA" id="ARBA00022833"/>
    </source>
</evidence>
<evidence type="ECO:0000256" key="10">
    <source>
        <dbReference type="ARBA" id="ARBA00023242"/>
    </source>
</evidence>
<dbReference type="FunFam" id="3.30.160.60:FF:000100">
    <property type="entry name" value="Zinc finger 45-like"/>
    <property type="match status" value="1"/>
</dbReference>
<evidence type="ECO:0000256" key="7">
    <source>
        <dbReference type="ARBA" id="ARBA00023015"/>
    </source>
</evidence>
<keyword evidence="14" id="KW-1185">Reference proteome</keyword>
<dbReference type="FunFam" id="3.30.160.60:FF:000130">
    <property type="entry name" value="Spalt-like transcription factor 4"/>
    <property type="match status" value="1"/>
</dbReference>
<dbReference type="GO" id="GO:0005634">
    <property type="term" value="C:nucleus"/>
    <property type="evidence" value="ECO:0007669"/>
    <property type="project" value="UniProtKB-SubCell"/>
</dbReference>
<evidence type="ECO:0000313" key="13">
    <source>
        <dbReference type="EMBL" id="GFS42765.1"/>
    </source>
</evidence>
<sequence>METANSENCTKQQTNKVQIQRPEFYPCNECGQKFTKLALEVHKKSCSEDENCSCKVCKSSKINYFQTRTARSVVLNVEANTGKKERSVREHFRDLGLLSSQNIQKSSDHENAKISSLNDNQFNTNKPSFEGGTDEPFENSTVIKIKSLKPKRTIFTDSLENCHDGDACNRKFFCGFCQQHIFWESTGNHALTHSVKSENNHLICLACNETCSSPTLFVLHFHAHLVVHLDCSECVCNHPGCVDLKKVSFSEHCYAFSNNHCYICQKSYPQLPSLFTHMKQHTRELPFFCTDCSRSFRQISNFQRHLTTHRGVRPYLCPKCHKSFADPATLRNHARVHTRETPFICKICKRGFSQIGNLKRHMAIHVEKELKAASVNITSDKNNANLIKGFEDGALQDLKIFSASECYQNIHSAEFKICETKGQRKKKRGENGKFTLHVCHICGKNYTWPHDLKIHYRVHTGEKPYKCELCDSRFSQSGAVQIHKNRHHSSALPHKKYKIKNKLL</sequence>
<dbReference type="PROSITE" id="PS50157">
    <property type="entry name" value="ZINC_FINGER_C2H2_2"/>
    <property type="match status" value="6"/>
</dbReference>
<reference evidence="13" key="1">
    <citation type="submission" date="2020-08" db="EMBL/GenBank/DDBJ databases">
        <title>Multicomponent nature underlies the extraordinary mechanical properties of spider dragline silk.</title>
        <authorList>
            <person name="Kono N."/>
            <person name="Nakamura H."/>
            <person name="Mori M."/>
            <person name="Yoshida Y."/>
            <person name="Ohtoshi R."/>
            <person name="Malay A.D."/>
            <person name="Moran D.A.P."/>
            <person name="Tomita M."/>
            <person name="Numata K."/>
            <person name="Arakawa K."/>
        </authorList>
    </citation>
    <scope>NUCLEOTIDE SEQUENCE</scope>
</reference>
<dbReference type="GO" id="GO:0000978">
    <property type="term" value="F:RNA polymerase II cis-regulatory region sequence-specific DNA binding"/>
    <property type="evidence" value="ECO:0007669"/>
    <property type="project" value="TreeGrafter"/>
</dbReference>
<dbReference type="GO" id="GO:0008270">
    <property type="term" value="F:zinc ion binding"/>
    <property type="evidence" value="ECO:0007669"/>
    <property type="project" value="UniProtKB-KW"/>
</dbReference>
<evidence type="ECO:0000256" key="1">
    <source>
        <dbReference type="ARBA" id="ARBA00004123"/>
    </source>
</evidence>
<keyword evidence="4" id="KW-0677">Repeat</keyword>
<evidence type="ECO:0000256" key="5">
    <source>
        <dbReference type="ARBA" id="ARBA00022771"/>
    </source>
</evidence>
<evidence type="ECO:0000313" key="14">
    <source>
        <dbReference type="Proteomes" id="UP000887013"/>
    </source>
</evidence>
<evidence type="ECO:0000256" key="4">
    <source>
        <dbReference type="ARBA" id="ARBA00022737"/>
    </source>
</evidence>
<name>A0A8X6MB11_NEPPI</name>
<keyword evidence="9" id="KW-0804">Transcription</keyword>
<feature type="domain" description="C2H2-type" evidence="12">
    <location>
        <begin position="343"/>
        <end position="370"/>
    </location>
</feature>
<keyword evidence="3" id="KW-0479">Metal-binding</keyword>
<evidence type="ECO:0000256" key="9">
    <source>
        <dbReference type="ARBA" id="ARBA00023163"/>
    </source>
</evidence>
<keyword evidence="8" id="KW-0238">DNA-binding</keyword>
<evidence type="ECO:0000256" key="3">
    <source>
        <dbReference type="ARBA" id="ARBA00022723"/>
    </source>
</evidence>
<feature type="domain" description="C2H2-type" evidence="12">
    <location>
        <begin position="437"/>
        <end position="464"/>
    </location>
</feature>
<dbReference type="PANTHER" id="PTHR24390">
    <property type="entry name" value="ZINC FINGER PROTEIN"/>
    <property type="match status" value="1"/>
</dbReference>
<dbReference type="GO" id="GO:0006357">
    <property type="term" value="P:regulation of transcription by RNA polymerase II"/>
    <property type="evidence" value="ECO:0007669"/>
    <property type="project" value="TreeGrafter"/>
</dbReference>
<dbReference type="EMBL" id="BMAW01044082">
    <property type="protein sequence ID" value="GFS42765.1"/>
    <property type="molecule type" value="Genomic_DNA"/>
</dbReference>
<keyword evidence="7" id="KW-0805">Transcription regulation</keyword>
<feature type="domain" description="C2H2-type" evidence="12">
    <location>
        <begin position="259"/>
        <end position="286"/>
    </location>
</feature>
<feature type="domain" description="C2H2-type" evidence="12">
    <location>
        <begin position="315"/>
        <end position="342"/>
    </location>
</feature>
<evidence type="ECO:0000256" key="2">
    <source>
        <dbReference type="ARBA" id="ARBA00006991"/>
    </source>
</evidence>
<comment type="subcellular location">
    <subcellularLocation>
        <location evidence="1">Nucleus</location>
    </subcellularLocation>
</comment>
<protein>
    <submittedName>
        <fullName evidence="13">Zinc finger protein 85</fullName>
    </submittedName>
</protein>
<comment type="caution">
    <text evidence="13">The sequence shown here is derived from an EMBL/GenBank/DDBJ whole genome shotgun (WGS) entry which is preliminary data.</text>
</comment>
<dbReference type="Pfam" id="PF00096">
    <property type="entry name" value="zf-C2H2"/>
    <property type="match status" value="4"/>
</dbReference>
<keyword evidence="5 11" id="KW-0863">Zinc-finger</keyword>
<keyword evidence="6" id="KW-0862">Zinc</keyword>
<evidence type="ECO:0000256" key="11">
    <source>
        <dbReference type="PROSITE-ProRule" id="PRU00042"/>
    </source>
</evidence>
<dbReference type="PROSITE" id="PS00028">
    <property type="entry name" value="ZINC_FINGER_C2H2_1"/>
    <property type="match status" value="6"/>
</dbReference>
<accession>A0A8X6MB11</accession>
<dbReference type="PANTHER" id="PTHR24390:SF159">
    <property type="entry name" value="GROWTH FACTOR INDEPENDENT 1 TRANSCRIPTIONAL REPRESSOR"/>
    <property type="match status" value="1"/>
</dbReference>
<organism evidence="13 14">
    <name type="scientific">Nephila pilipes</name>
    <name type="common">Giant wood spider</name>
    <name type="synonym">Nephila maculata</name>
    <dbReference type="NCBI Taxonomy" id="299642"/>
    <lineage>
        <taxon>Eukaryota</taxon>
        <taxon>Metazoa</taxon>
        <taxon>Ecdysozoa</taxon>
        <taxon>Arthropoda</taxon>
        <taxon>Chelicerata</taxon>
        <taxon>Arachnida</taxon>
        <taxon>Araneae</taxon>
        <taxon>Araneomorphae</taxon>
        <taxon>Entelegynae</taxon>
        <taxon>Araneoidea</taxon>
        <taxon>Nephilidae</taxon>
        <taxon>Nephila</taxon>
    </lineage>
</organism>
<dbReference type="AlphaFoldDB" id="A0A8X6MB11"/>
<dbReference type="InterPro" id="IPR013087">
    <property type="entry name" value="Znf_C2H2_type"/>
</dbReference>
<dbReference type="InterPro" id="IPR036236">
    <property type="entry name" value="Znf_C2H2_sf"/>
</dbReference>
<dbReference type="SMART" id="SM00355">
    <property type="entry name" value="ZnF_C2H2"/>
    <property type="match status" value="8"/>
</dbReference>
<dbReference type="GO" id="GO:0003700">
    <property type="term" value="F:DNA-binding transcription factor activity"/>
    <property type="evidence" value="ECO:0007669"/>
    <property type="project" value="TreeGrafter"/>
</dbReference>
<dbReference type="FunFam" id="3.30.160.60:FF:002343">
    <property type="entry name" value="Zinc finger protein 33A"/>
    <property type="match status" value="1"/>
</dbReference>
<dbReference type="Proteomes" id="UP000887013">
    <property type="component" value="Unassembled WGS sequence"/>
</dbReference>
<comment type="similarity">
    <text evidence="2">Belongs to the krueppel C2H2-type zinc-finger protein family.</text>
</comment>
<dbReference type="OrthoDB" id="6411934at2759"/>
<evidence type="ECO:0000259" key="12">
    <source>
        <dbReference type="PROSITE" id="PS50157"/>
    </source>
</evidence>
<dbReference type="SUPFAM" id="SSF57667">
    <property type="entry name" value="beta-beta-alpha zinc fingers"/>
    <property type="match status" value="3"/>
</dbReference>
<gene>
    <name evidence="13" type="primary">NCL1_54258</name>
    <name evidence="13" type="ORF">NPIL_270841</name>
</gene>
<feature type="domain" description="C2H2-type" evidence="12">
    <location>
        <begin position="465"/>
        <end position="493"/>
    </location>
</feature>
<dbReference type="Gene3D" id="3.30.160.60">
    <property type="entry name" value="Classic Zinc Finger"/>
    <property type="match status" value="5"/>
</dbReference>
<dbReference type="FunFam" id="3.30.160.60:FF:000075">
    <property type="entry name" value="Putative zinc finger protein 536"/>
    <property type="match status" value="1"/>
</dbReference>
<keyword evidence="10" id="KW-0539">Nucleus</keyword>
<proteinExistence type="inferred from homology"/>